<sequence>MNPAGTGETHEVGRLADRIAEAVAGCPDVAALAGGPVATYLAGRSVAGVAVREKEVEVALVARYGRPLGEIAADVRTAVEALAPGLTVNIRVEDITLPDPGTGPSKPEPGTGPSKKDITRPASGEVSPERSGDAPVSP</sequence>
<comment type="caution">
    <text evidence="2">The sequence shown here is derived from an EMBL/GenBank/DDBJ whole genome shotgun (WGS) entry which is preliminary data.</text>
</comment>
<dbReference type="Proteomes" id="UP001500888">
    <property type="component" value="Unassembled WGS sequence"/>
</dbReference>
<evidence type="ECO:0000256" key="1">
    <source>
        <dbReference type="SAM" id="MobiDB-lite"/>
    </source>
</evidence>
<dbReference type="RefSeq" id="WP_344935883.1">
    <property type="nucleotide sequence ID" value="NZ_BAAAZR010000002.1"/>
</dbReference>
<accession>A0ABP7HJ64</accession>
<evidence type="ECO:0000313" key="2">
    <source>
        <dbReference type="EMBL" id="GAA3796455.1"/>
    </source>
</evidence>
<reference evidence="3" key="1">
    <citation type="journal article" date="2019" name="Int. J. Syst. Evol. Microbiol.">
        <title>The Global Catalogue of Microorganisms (GCM) 10K type strain sequencing project: providing services to taxonomists for standard genome sequencing and annotation.</title>
        <authorList>
            <consortium name="The Broad Institute Genomics Platform"/>
            <consortium name="The Broad Institute Genome Sequencing Center for Infectious Disease"/>
            <person name="Wu L."/>
            <person name="Ma J."/>
        </authorList>
    </citation>
    <scope>NUCLEOTIDE SEQUENCE [LARGE SCALE GENOMIC DNA]</scope>
    <source>
        <strain evidence="3">JCM 16908</strain>
    </source>
</reference>
<gene>
    <name evidence="2" type="ORF">GCM10022226_14680</name>
</gene>
<evidence type="ECO:0008006" key="4">
    <source>
        <dbReference type="Google" id="ProtNLM"/>
    </source>
</evidence>
<proteinExistence type="predicted"/>
<dbReference type="EMBL" id="BAAAZR010000002">
    <property type="protein sequence ID" value="GAA3796455.1"/>
    <property type="molecule type" value="Genomic_DNA"/>
</dbReference>
<name>A0ABP7HJ64_9ACTN</name>
<feature type="region of interest" description="Disordered" evidence="1">
    <location>
        <begin position="93"/>
        <end position="138"/>
    </location>
</feature>
<protein>
    <recommendedName>
        <fullName evidence="4">Asp23/Gls24 family envelope stress response protein</fullName>
    </recommendedName>
</protein>
<keyword evidence="3" id="KW-1185">Reference proteome</keyword>
<organism evidence="2 3">
    <name type="scientific">Sphaerisporangium flaviroseum</name>
    <dbReference type="NCBI Taxonomy" id="509199"/>
    <lineage>
        <taxon>Bacteria</taxon>
        <taxon>Bacillati</taxon>
        <taxon>Actinomycetota</taxon>
        <taxon>Actinomycetes</taxon>
        <taxon>Streptosporangiales</taxon>
        <taxon>Streptosporangiaceae</taxon>
        <taxon>Sphaerisporangium</taxon>
    </lineage>
</organism>
<evidence type="ECO:0000313" key="3">
    <source>
        <dbReference type="Proteomes" id="UP001500888"/>
    </source>
</evidence>